<proteinExistence type="predicted"/>
<dbReference type="EMBL" id="CAJOBS010011782">
    <property type="protein sequence ID" value="CAF4946407.1"/>
    <property type="molecule type" value="Genomic_DNA"/>
</dbReference>
<reference evidence="1" key="1">
    <citation type="submission" date="2021-02" db="EMBL/GenBank/DDBJ databases">
        <authorList>
            <person name="Nowell W R."/>
        </authorList>
    </citation>
    <scope>NUCLEOTIDE SEQUENCE</scope>
</reference>
<evidence type="ECO:0000313" key="2">
    <source>
        <dbReference type="Proteomes" id="UP000663838"/>
    </source>
</evidence>
<dbReference type="AlphaFoldDB" id="A0A821XLF6"/>
<accession>A0A821XLF6</accession>
<feature type="non-terminal residue" evidence="1">
    <location>
        <position position="1"/>
    </location>
</feature>
<name>A0A821XLF6_9BILA</name>
<organism evidence="1 2">
    <name type="scientific">Rotaria socialis</name>
    <dbReference type="NCBI Taxonomy" id="392032"/>
    <lineage>
        <taxon>Eukaryota</taxon>
        <taxon>Metazoa</taxon>
        <taxon>Spiralia</taxon>
        <taxon>Gnathifera</taxon>
        <taxon>Rotifera</taxon>
        <taxon>Eurotatoria</taxon>
        <taxon>Bdelloidea</taxon>
        <taxon>Philodinida</taxon>
        <taxon>Philodinidae</taxon>
        <taxon>Rotaria</taxon>
    </lineage>
</organism>
<sequence length="58" mass="6878">DRDDLTLQVLDQHFNLAFPQCQLTQVNRTKYRDRDDLTLQVLDQHCNLAFTQCQLTQV</sequence>
<gene>
    <name evidence="1" type="ORF">TOA249_LOCUS33653</name>
</gene>
<evidence type="ECO:0000313" key="1">
    <source>
        <dbReference type="EMBL" id="CAF4946407.1"/>
    </source>
</evidence>
<protein>
    <submittedName>
        <fullName evidence="1">Uncharacterized protein</fullName>
    </submittedName>
</protein>
<comment type="caution">
    <text evidence="1">The sequence shown here is derived from an EMBL/GenBank/DDBJ whole genome shotgun (WGS) entry which is preliminary data.</text>
</comment>
<dbReference type="Proteomes" id="UP000663838">
    <property type="component" value="Unassembled WGS sequence"/>
</dbReference>